<evidence type="ECO:0000256" key="3">
    <source>
        <dbReference type="ARBA" id="ARBA00022840"/>
    </source>
</evidence>
<sequence>MSASTDTPLLRIRDLKVAFDTQSGSREVLHGINLELFAGETLAIVGESGSGKSTTASAIINLLPGTGHVTAGSITLDGQELTELTTGQMERLRGREIGYVPQDPMSNLNPVWSIGFQVKEAVRANGLATGRKEIEARAVEVLQQAGLADASKRLHQYPHQFSGGMRQRALIGIGLAADPKLLIADEPTSALDVTVQRVILDHLAKLTQEKGTAVLLITHDLGLAAERAEKIIVMQNGEIVESGPSREILENPLHPYTKKLVAAAPSIASQRIQAVAERRGIETSDDIAGIPPAISVRDLTKDYKIRQGQFRSVPFRAVDAVSFDIPKGKTLALVGESGSGKSTVAKMVLKLENPTAGTIEIDGADVSALSGRETLGLRRRMQPVFQDPYGSMDPLRNIGNTISEPLDIHSVGDQASRHARVLELLDQVSLPRELATRYPNELSGGQRQRVAIARALALKPDIVVLDEAVSALDVLVQDQILKLLAELQNELDLTYLFITHDLAVVRVAADLVCVMEKGKLVEQGTVDEIFANPQQEYTDRLLQAIPGVSIPLGGHSA</sequence>
<gene>
    <name evidence="5" type="ORF">GCM10023171_34040</name>
</gene>
<dbReference type="CDD" id="cd03257">
    <property type="entry name" value="ABC_NikE_OppD_transporters"/>
    <property type="match status" value="2"/>
</dbReference>
<dbReference type="NCBIfam" id="NF007739">
    <property type="entry name" value="PRK10419.1"/>
    <property type="match status" value="2"/>
</dbReference>
<reference evidence="6" key="1">
    <citation type="journal article" date="2019" name="Int. J. Syst. Evol. Microbiol.">
        <title>The Global Catalogue of Microorganisms (GCM) 10K type strain sequencing project: providing services to taxonomists for standard genome sequencing and annotation.</title>
        <authorList>
            <consortium name="The Broad Institute Genomics Platform"/>
            <consortium name="The Broad Institute Genome Sequencing Center for Infectious Disease"/>
            <person name="Wu L."/>
            <person name="Ma J."/>
        </authorList>
    </citation>
    <scope>NUCLEOTIDE SEQUENCE [LARGE SCALE GENOMIC DNA]</scope>
    <source>
        <strain evidence="6">JCM 17839</strain>
    </source>
</reference>
<evidence type="ECO:0000259" key="4">
    <source>
        <dbReference type="PROSITE" id="PS50893"/>
    </source>
</evidence>
<name>A0ABP8PSN9_9MICO</name>
<dbReference type="PROSITE" id="PS50893">
    <property type="entry name" value="ABC_TRANSPORTER_2"/>
    <property type="match status" value="2"/>
</dbReference>
<keyword evidence="6" id="KW-1185">Reference proteome</keyword>
<dbReference type="InterPro" id="IPR003593">
    <property type="entry name" value="AAA+_ATPase"/>
</dbReference>
<organism evidence="5 6">
    <name type="scientific">Microbacterium panaciterrae</name>
    <dbReference type="NCBI Taxonomy" id="985759"/>
    <lineage>
        <taxon>Bacteria</taxon>
        <taxon>Bacillati</taxon>
        <taxon>Actinomycetota</taxon>
        <taxon>Actinomycetes</taxon>
        <taxon>Micrococcales</taxon>
        <taxon>Microbacteriaceae</taxon>
        <taxon>Microbacterium</taxon>
    </lineage>
</organism>
<keyword evidence="2" id="KW-0547">Nucleotide-binding</keyword>
<feature type="domain" description="ABC transporter" evidence="4">
    <location>
        <begin position="10"/>
        <end position="261"/>
    </location>
</feature>
<dbReference type="InterPro" id="IPR003439">
    <property type="entry name" value="ABC_transporter-like_ATP-bd"/>
</dbReference>
<dbReference type="Proteomes" id="UP001500731">
    <property type="component" value="Unassembled WGS sequence"/>
</dbReference>
<dbReference type="InterPro" id="IPR017871">
    <property type="entry name" value="ABC_transporter-like_CS"/>
</dbReference>
<evidence type="ECO:0000256" key="2">
    <source>
        <dbReference type="ARBA" id="ARBA00022741"/>
    </source>
</evidence>
<dbReference type="GO" id="GO:0005524">
    <property type="term" value="F:ATP binding"/>
    <property type="evidence" value="ECO:0007669"/>
    <property type="project" value="UniProtKB-KW"/>
</dbReference>
<evidence type="ECO:0000256" key="1">
    <source>
        <dbReference type="ARBA" id="ARBA00022448"/>
    </source>
</evidence>
<accession>A0ABP8PSN9</accession>
<evidence type="ECO:0000313" key="5">
    <source>
        <dbReference type="EMBL" id="GAA4490951.1"/>
    </source>
</evidence>
<dbReference type="PANTHER" id="PTHR43776">
    <property type="entry name" value="TRANSPORT ATP-BINDING PROTEIN"/>
    <property type="match status" value="1"/>
</dbReference>
<keyword evidence="1" id="KW-0813">Transport</keyword>
<dbReference type="Gene3D" id="3.40.50.300">
    <property type="entry name" value="P-loop containing nucleotide triphosphate hydrolases"/>
    <property type="match status" value="2"/>
</dbReference>
<dbReference type="SUPFAM" id="SSF52540">
    <property type="entry name" value="P-loop containing nucleoside triphosphate hydrolases"/>
    <property type="match status" value="2"/>
</dbReference>
<dbReference type="InterPro" id="IPR013563">
    <property type="entry name" value="Oligopep_ABC_C"/>
</dbReference>
<comment type="caution">
    <text evidence="5">The sequence shown here is derived from an EMBL/GenBank/DDBJ whole genome shotgun (WGS) entry which is preliminary data.</text>
</comment>
<keyword evidence="3 5" id="KW-0067">ATP-binding</keyword>
<protein>
    <submittedName>
        <fullName evidence="5">ABC transporter ATP-binding protein</fullName>
    </submittedName>
</protein>
<dbReference type="InterPro" id="IPR050319">
    <property type="entry name" value="ABC_transp_ATP-bind"/>
</dbReference>
<dbReference type="Pfam" id="PF08352">
    <property type="entry name" value="oligo_HPY"/>
    <property type="match status" value="2"/>
</dbReference>
<dbReference type="EMBL" id="BAABGP010000024">
    <property type="protein sequence ID" value="GAA4490951.1"/>
    <property type="molecule type" value="Genomic_DNA"/>
</dbReference>
<dbReference type="RefSeq" id="WP_345188640.1">
    <property type="nucleotide sequence ID" value="NZ_BAABGP010000024.1"/>
</dbReference>
<dbReference type="InterPro" id="IPR027417">
    <property type="entry name" value="P-loop_NTPase"/>
</dbReference>
<proteinExistence type="predicted"/>
<dbReference type="SMART" id="SM00382">
    <property type="entry name" value="AAA"/>
    <property type="match status" value="2"/>
</dbReference>
<dbReference type="Pfam" id="PF00005">
    <property type="entry name" value="ABC_tran"/>
    <property type="match status" value="2"/>
</dbReference>
<feature type="domain" description="ABC transporter" evidence="4">
    <location>
        <begin position="294"/>
        <end position="542"/>
    </location>
</feature>
<dbReference type="PROSITE" id="PS00211">
    <property type="entry name" value="ABC_TRANSPORTER_1"/>
    <property type="match status" value="2"/>
</dbReference>
<evidence type="ECO:0000313" key="6">
    <source>
        <dbReference type="Proteomes" id="UP001500731"/>
    </source>
</evidence>
<dbReference type="NCBIfam" id="NF008453">
    <property type="entry name" value="PRK11308.1"/>
    <property type="match status" value="2"/>
</dbReference>